<sequence>MKIKLYSLFIALSVLVVSSCDLNLQDDPNEVTPGTASPNLVLNKIQVDFAGFFNTTGNNGMRLTRVLGQPSNLYEQAYVPVNFNGIWTTGYADILNDIKFLEPLAETAGFKRHLGIARTIKAYVLLTMVDYFDAVPLTEALDPANFNPVVDPGAQVYQAAFAALAQARLDFAAPSVGTPNDFFYANDAAKWLKLINSLELKYHLNRKLVDASGSTSAINALIAANNFIAPGQEFVFRYGTSLTNPDSRHPRFAAYGAGGGDYQSTWYMYHLTEEKGFDDPRARYYFYRQVLVNPTDPDKLRCLSEIAPGHYLAGGFPFCLPGDRGYWGRDHLNAEGIPPDGFDRTVWGIYPAGGRFDNNSGAPVSSPTLGGLGAGIQPIMLPAFVDFMLAEAIQTMDGVSGDPKALTLSGIKKHMDYVRAYSTSTADAAAITTFQPIAAFNTAVTNYLTFVASEWDAAPAGRKMNIIGREYWLSLYGSGNEAYNLYRRTGQPDGMQPGLIANFGDFPRSFFYPNNYLVTNTSASQKASQRLRVFWDTNPEGNAWVY</sequence>
<evidence type="ECO:0000256" key="1">
    <source>
        <dbReference type="SAM" id="SignalP"/>
    </source>
</evidence>
<name>A0A1H3M0M1_9BACT</name>
<comment type="caution">
    <text evidence="2">The sequence shown here is derived from an EMBL/GenBank/DDBJ whole genome shotgun (WGS) entry which is preliminary data.</text>
</comment>
<proteinExistence type="predicted"/>
<evidence type="ECO:0000313" key="2">
    <source>
        <dbReference type="EMBL" id="SDY69595.1"/>
    </source>
</evidence>
<dbReference type="InterPro" id="IPR011990">
    <property type="entry name" value="TPR-like_helical_dom_sf"/>
</dbReference>
<feature type="signal peptide" evidence="1">
    <location>
        <begin position="1"/>
        <end position="19"/>
    </location>
</feature>
<keyword evidence="3" id="KW-1185">Reference proteome</keyword>
<dbReference type="PROSITE" id="PS51257">
    <property type="entry name" value="PROKAR_LIPOPROTEIN"/>
    <property type="match status" value="1"/>
</dbReference>
<reference evidence="2 3" key="1">
    <citation type="submission" date="2016-10" db="EMBL/GenBank/DDBJ databases">
        <authorList>
            <person name="Varghese N."/>
            <person name="Submissions S."/>
        </authorList>
    </citation>
    <scope>NUCLEOTIDE SEQUENCE [LARGE SCALE GENOMIC DNA]</scope>
    <source>
        <strain evidence="2 3">DSM 17997</strain>
    </source>
</reference>
<dbReference type="EMBL" id="FNQC01000002">
    <property type="protein sequence ID" value="SDY69595.1"/>
    <property type="molecule type" value="Genomic_DNA"/>
</dbReference>
<feature type="chain" id="PRO_5045821380" evidence="1">
    <location>
        <begin position="20"/>
        <end position="546"/>
    </location>
</feature>
<dbReference type="InterPro" id="IPR041662">
    <property type="entry name" value="SusD-like_2"/>
</dbReference>
<protein>
    <submittedName>
        <fullName evidence="2">Starch-binding associating with outer membrane</fullName>
    </submittedName>
</protein>
<keyword evidence="1" id="KW-0732">Signal</keyword>
<dbReference type="Pfam" id="PF12771">
    <property type="entry name" value="SusD-like_2"/>
    <property type="match status" value="1"/>
</dbReference>
<evidence type="ECO:0000313" key="3">
    <source>
        <dbReference type="Proteomes" id="UP000199663"/>
    </source>
</evidence>
<dbReference type="Gene3D" id="1.25.40.390">
    <property type="match status" value="2"/>
</dbReference>
<dbReference type="Proteomes" id="UP000199663">
    <property type="component" value="Unassembled WGS sequence"/>
</dbReference>
<gene>
    <name evidence="2" type="ORF">SAMN05444412_102273</name>
</gene>
<dbReference type="SUPFAM" id="SSF48452">
    <property type="entry name" value="TPR-like"/>
    <property type="match status" value="1"/>
</dbReference>
<organism evidence="2 3">
    <name type="scientific">Rhodonellum ikkaensis</name>
    <dbReference type="NCBI Taxonomy" id="336829"/>
    <lineage>
        <taxon>Bacteria</taxon>
        <taxon>Pseudomonadati</taxon>
        <taxon>Bacteroidota</taxon>
        <taxon>Cytophagia</taxon>
        <taxon>Cytophagales</taxon>
        <taxon>Cytophagaceae</taxon>
        <taxon>Rhodonellum</taxon>
    </lineage>
</organism>
<accession>A0A1H3M0M1</accession>
<dbReference type="RefSeq" id="WP_019596682.1">
    <property type="nucleotide sequence ID" value="NZ_FNQC01000002.1"/>
</dbReference>